<dbReference type="CDD" id="cd00519">
    <property type="entry name" value="Lipase_3"/>
    <property type="match status" value="1"/>
</dbReference>
<dbReference type="Pfam" id="PF01764">
    <property type="entry name" value="Lipase_3"/>
    <property type="match status" value="1"/>
</dbReference>
<evidence type="ECO:0008006" key="8">
    <source>
        <dbReference type="Google" id="ProtNLM"/>
    </source>
</evidence>
<dbReference type="PANTHER" id="PTHR46640:SF1">
    <property type="entry name" value="FUNGAL LIPASE-LIKE DOMAIN-CONTAINING PROTEIN-RELATED"/>
    <property type="match status" value="1"/>
</dbReference>
<evidence type="ECO:0000256" key="1">
    <source>
        <dbReference type="ARBA" id="ARBA00022729"/>
    </source>
</evidence>
<evidence type="ECO:0000256" key="2">
    <source>
        <dbReference type="ARBA" id="ARBA00022801"/>
    </source>
</evidence>
<dbReference type="AlphaFoldDB" id="A0A9W4MTV7"/>
<proteinExistence type="predicted"/>
<keyword evidence="1 3" id="KW-0732">Signal</keyword>
<name>A0A9W4MTV7_PENOL</name>
<evidence type="ECO:0000256" key="3">
    <source>
        <dbReference type="SAM" id="SignalP"/>
    </source>
</evidence>
<dbReference type="GO" id="GO:0016042">
    <property type="term" value="P:lipid catabolic process"/>
    <property type="evidence" value="ECO:0007669"/>
    <property type="project" value="InterPro"/>
</dbReference>
<feature type="signal peptide" evidence="3">
    <location>
        <begin position="1"/>
        <end position="29"/>
    </location>
</feature>
<dbReference type="Gene3D" id="3.40.50.1820">
    <property type="entry name" value="alpha/beta hydrolase"/>
    <property type="match status" value="1"/>
</dbReference>
<dbReference type="InterPro" id="IPR051299">
    <property type="entry name" value="AB_hydrolase_lip/est"/>
</dbReference>
<dbReference type="OrthoDB" id="426718at2759"/>
<keyword evidence="2" id="KW-0378">Hydrolase</keyword>
<dbReference type="PANTHER" id="PTHR46640">
    <property type="entry name" value="TRIACYLGLYCEROL LIPASE, PUTATIVE (AFU_ORTHOLOGUE AFUA_6G06510)-RELATED"/>
    <property type="match status" value="1"/>
</dbReference>
<evidence type="ECO:0000313" key="7">
    <source>
        <dbReference type="Proteomes" id="UP001153618"/>
    </source>
</evidence>
<evidence type="ECO:0000259" key="4">
    <source>
        <dbReference type="Pfam" id="PF01764"/>
    </source>
</evidence>
<dbReference type="Pfam" id="PF03893">
    <property type="entry name" value="Lipase3_N"/>
    <property type="match status" value="1"/>
</dbReference>
<organism evidence="6 7">
    <name type="scientific">Penicillium olsonii</name>
    <dbReference type="NCBI Taxonomy" id="99116"/>
    <lineage>
        <taxon>Eukaryota</taxon>
        <taxon>Fungi</taxon>
        <taxon>Dikarya</taxon>
        <taxon>Ascomycota</taxon>
        <taxon>Pezizomycotina</taxon>
        <taxon>Eurotiomycetes</taxon>
        <taxon>Eurotiomycetidae</taxon>
        <taxon>Eurotiales</taxon>
        <taxon>Aspergillaceae</taxon>
        <taxon>Penicillium</taxon>
    </lineage>
</organism>
<dbReference type="GO" id="GO:0016787">
    <property type="term" value="F:hydrolase activity"/>
    <property type="evidence" value="ECO:0007669"/>
    <property type="project" value="UniProtKB-KW"/>
</dbReference>
<dbReference type="SUPFAM" id="SSF53474">
    <property type="entry name" value="alpha/beta-Hydrolases"/>
    <property type="match status" value="1"/>
</dbReference>
<accession>A0A9W4MTV7</accession>
<evidence type="ECO:0000313" key="6">
    <source>
        <dbReference type="EMBL" id="CAG8137643.1"/>
    </source>
</evidence>
<protein>
    <recommendedName>
        <fullName evidence="8">Mono-and diacylglycerol lipase</fullName>
    </recommendedName>
</protein>
<dbReference type="GO" id="GO:0072330">
    <property type="term" value="P:monocarboxylic acid biosynthetic process"/>
    <property type="evidence" value="ECO:0007669"/>
    <property type="project" value="UniProtKB-ARBA"/>
</dbReference>
<keyword evidence="7" id="KW-1185">Reference proteome</keyword>
<feature type="chain" id="PRO_5040868985" description="Mono-and diacylglycerol lipase" evidence="3">
    <location>
        <begin position="30"/>
        <end position="344"/>
    </location>
</feature>
<dbReference type="EMBL" id="CAJVOS010000028">
    <property type="protein sequence ID" value="CAG8137643.1"/>
    <property type="molecule type" value="Genomic_DNA"/>
</dbReference>
<feature type="domain" description="Mono-/di-acylglycerol lipase N-terminal" evidence="5">
    <location>
        <begin position="17"/>
        <end position="109"/>
    </location>
</feature>
<reference evidence="6" key="1">
    <citation type="submission" date="2021-07" db="EMBL/GenBank/DDBJ databases">
        <authorList>
            <person name="Branca A.L. A."/>
        </authorList>
    </citation>
    <scope>NUCLEOTIDE SEQUENCE</scope>
</reference>
<dbReference type="InterPro" id="IPR029058">
    <property type="entry name" value="AB_hydrolase_fold"/>
</dbReference>
<dbReference type="GO" id="GO:0017000">
    <property type="term" value="P:antibiotic biosynthetic process"/>
    <property type="evidence" value="ECO:0007669"/>
    <property type="project" value="UniProtKB-ARBA"/>
</dbReference>
<sequence>MDLIRANPSIVMHISLLTALSAVASLGLALPSTLQTRGMPTVLHELIQSSHDHADSQSDISTSEFNDFDFWVQYAGATYYLNDYTAKTGYKINCDKGNCPDVEKNGGTIFYDFSNDTITDTAGFIAVDDVKKAIVLAFRGSYSVRNWIADASFPYTSTGICTGCEAELGFWGSWKAVRENIQSQLHDAFSQNSDYELIVTGHSLGAAIASLAAADLRSNGYPEAKMYAYAAPRVANAKLAKHITDQGNNYRFTHINDPVPKLPLLAMGYVHISPEYYITAPNNATVKPSEVEVIEGDVSFKGNTGTGLPSISAFAAHHWYFRQADAGLGAGIPLKRSLDSDECL</sequence>
<dbReference type="InterPro" id="IPR002921">
    <property type="entry name" value="Fungal_lipase-type"/>
</dbReference>
<dbReference type="Proteomes" id="UP001153618">
    <property type="component" value="Unassembled WGS sequence"/>
</dbReference>
<feature type="domain" description="Fungal lipase-type" evidence="4">
    <location>
        <begin position="135"/>
        <end position="265"/>
    </location>
</feature>
<comment type="caution">
    <text evidence="6">The sequence shown here is derived from an EMBL/GenBank/DDBJ whole genome shotgun (WGS) entry which is preliminary data.</text>
</comment>
<evidence type="ECO:0000259" key="5">
    <source>
        <dbReference type="Pfam" id="PF03893"/>
    </source>
</evidence>
<dbReference type="InterPro" id="IPR005592">
    <property type="entry name" value="Mono/diacylglycerol_lipase_N"/>
</dbReference>
<gene>
    <name evidence="6" type="ORF">POLS_LOCUS5698</name>
</gene>